<dbReference type="KEGG" id="dni:HX89_13915"/>
<dbReference type="PANTHER" id="PTHR43833:SF11">
    <property type="entry name" value="VOLTAGE-GATED POTASSIUM CHANNEL KCH"/>
    <property type="match status" value="1"/>
</dbReference>
<dbReference type="Gene3D" id="1.10.287.70">
    <property type="match status" value="1"/>
</dbReference>
<proteinExistence type="predicted"/>
<dbReference type="EMBL" id="CP008889">
    <property type="protein sequence ID" value="AIF41830.1"/>
    <property type="molecule type" value="Genomic_DNA"/>
</dbReference>
<reference evidence="4 5" key="1">
    <citation type="submission" date="2014-07" db="EMBL/GenBank/DDBJ databases">
        <title>Genome Sequencing of Dermacoccus nishinomiyaensis.</title>
        <authorList>
            <person name="Hong K.W."/>
            <person name="Chan K.G."/>
        </authorList>
    </citation>
    <scope>NUCLEOTIDE SEQUENCE [LARGE SCALE GENOMIC DNA]</scope>
    <source>
        <strain evidence="4 5">M25</strain>
    </source>
</reference>
<gene>
    <name evidence="4" type="ORF">HX89_13915</name>
</gene>
<dbReference type="GeneID" id="41842119"/>
<dbReference type="OrthoDB" id="9781411at2"/>
<dbReference type="InterPro" id="IPR013099">
    <property type="entry name" value="K_chnl_dom"/>
</dbReference>
<sequence length="582" mass="64658">MNNLLAFLVRRPTRHTTRARRAVEIPDEAPSTDAIFIVIRRMRAPLIFIITVFAISVLGLTLVPGRDEGGHTTHLSAFEAFYFISYTASTIGFGEIYPFTTPQRMWVTVCIFMTVVGWAYAIGTLLSLLQSASFQHALAMQRFRTKVQRIREPFLIVCGYGQAGRQVCRELDFQGRRFVVIDRHEGRLDRILTDELQSEVPALEANASLPAVLGMAGLANQHCDGVLALTDDDTDNLAIVMNATVLRPGMSVIARCTDARVEESMRDFAPNAVINPSDRYGAYLVLALQRPETYRLVTWLMDPRDLPLPPRYEPKSGGTWVVTSDDDFGAEVSNDLHRAGMRVVMADPEEGHPDVSGASGFIAGTRNDTTNLALAEHAKLERKDLFVGVRQQSDARASIITALGIDSVFTPTELVAQESLARVITPLFWSFVEYAVTQPEEFAERLLTNLTNRCGDVAKDRAIIDLSAAGSPALHRWLLHAELTIGQLLANPDERDSKLPLVALMLIRNGEHIYAPDDTTTVTPDDQVLVVGHHWGLEALVQTQFSDASAEYIATGVQVPETWVWRRLNRSKRRSRSRQPVG</sequence>
<dbReference type="Proteomes" id="UP000027986">
    <property type="component" value="Chromosome"/>
</dbReference>
<feature type="transmembrane region" description="Helical" evidence="2">
    <location>
        <begin position="44"/>
        <end position="63"/>
    </location>
</feature>
<dbReference type="Gene3D" id="3.40.50.720">
    <property type="entry name" value="NAD(P)-binding Rossmann-like Domain"/>
    <property type="match status" value="2"/>
</dbReference>
<comment type="subcellular location">
    <subcellularLocation>
        <location evidence="1">Cell membrane</location>
        <topology evidence="1">Multi-pass membrane protein</topology>
    </subcellularLocation>
</comment>
<dbReference type="InterPro" id="IPR036291">
    <property type="entry name" value="NAD(P)-bd_dom_sf"/>
</dbReference>
<protein>
    <submittedName>
        <fullName evidence="4">Potassium transporter</fullName>
    </submittedName>
</protein>
<dbReference type="InterPro" id="IPR003148">
    <property type="entry name" value="RCK_N"/>
</dbReference>
<feature type="transmembrane region" description="Helical" evidence="2">
    <location>
        <begin position="106"/>
        <end position="129"/>
    </location>
</feature>
<feature type="domain" description="RCK C-terminal" evidence="3">
    <location>
        <begin position="461"/>
        <end position="546"/>
    </location>
</feature>
<dbReference type="InterPro" id="IPR050721">
    <property type="entry name" value="Trk_Ktr_HKT_K-transport"/>
</dbReference>
<evidence type="ECO:0000259" key="3">
    <source>
        <dbReference type="PROSITE" id="PS51202"/>
    </source>
</evidence>
<dbReference type="SUPFAM" id="SSF81324">
    <property type="entry name" value="Voltage-gated potassium channels"/>
    <property type="match status" value="1"/>
</dbReference>
<keyword evidence="2" id="KW-0472">Membrane</keyword>
<feature type="transmembrane region" description="Helical" evidence="2">
    <location>
        <begin position="75"/>
        <end position="94"/>
    </location>
</feature>
<dbReference type="HOGENOM" id="CLU_023787_0_0_11"/>
<dbReference type="GO" id="GO:0005886">
    <property type="term" value="C:plasma membrane"/>
    <property type="evidence" value="ECO:0007669"/>
    <property type="project" value="UniProtKB-SubCell"/>
</dbReference>
<accession>A0A075JJ56</accession>
<dbReference type="AlphaFoldDB" id="A0A075JJ56"/>
<dbReference type="Pfam" id="PF07885">
    <property type="entry name" value="Ion_trans_2"/>
    <property type="match status" value="1"/>
</dbReference>
<dbReference type="eggNOG" id="COG1226">
    <property type="taxonomic scope" value="Bacteria"/>
</dbReference>
<evidence type="ECO:0000256" key="2">
    <source>
        <dbReference type="SAM" id="Phobius"/>
    </source>
</evidence>
<evidence type="ECO:0000313" key="5">
    <source>
        <dbReference type="Proteomes" id="UP000027986"/>
    </source>
</evidence>
<evidence type="ECO:0000313" key="4">
    <source>
        <dbReference type="EMBL" id="AIF41830.1"/>
    </source>
</evidence>
<dbReference type="PANTHER" id="PTHR43833">
    <property type="entry name" value="POTASSIUM CHANNEL PROTEIN 2-RELATED-RELATED"/>
    <property type="match status" value="1"/>
</dbReference>
<dbReference type="GO" id="GO:0006813">
    <property type="term" value="P:potassium ion transport"/>
    <property type="evidence" value="ECO:0007669"/>
    <property type="project" value="InterPro"/>
</dbReference>
<dbReference type="InterPro" id="IPR006037">
    <property type="entry name" value="RCK_C"/>
</dbReference>
<name>A0A075JJ56_9MICO</name>
<keyword evidence="2" id="KW-0812">Transmembrane</keyword>
<dbReference type="RefSeq" id="WP_038569851.1">
    <property type="nucleotide sequence ID" value="NZ_CP008889.1"/>
</dbReference>
<organism evidence="4 5">
    <name type="scientific">Dermacoccus nishinomiyaensis</name>
    <dbReference type="NCBI Taxonomy" id="1274"/>
    <lineage>
        <taxon>Bacteria</taxon>
        <taxon>Bacillati</taxon>
        <taxon>Actinomycetota</taxon>
        <taxon>Actinomycetes</taxon>
        <taxon>Micrococcales</taxon>
        <taxon>Dermacoccaceae</taxon>
        <taxon>Dermacoccus</taxon>
    </lineage>
</organism>
<dbReference type="PROSITE" id="PS51202">
    <property type="entry name" value="RCK_C"/>
    <property type="match status" value="1"/>
</dbReference>
<dbReference type="Pfam" id="PF02254">
    <property type="entry name" value="TrkA_N"/>
    <property type="match status" value="1"/>
</dbReference>
<keyword evidence="5" id="KW-1185">Reference proteome</keyword>
<evidence type="ECO:0000256" key="1">
    <source>
        <dbReference type="ARBA" id="ARBA00004651"/>
    </source>
</evidence>
<dbReference type="GO" id="GO:0008324">
    <property type="term" value="F:monoatomic cation transmembrane transporter activity"/>
    <property type="evidence" value="ECO:0007669"/>
    <property type="project" value="InterPro"/>
</dbReference>
<dbReference type="SUPFAM" id="SSF51735">
    <property type="entry name" value="NAD(P)-binding Rossmann-fold domains"/>
    <property type="match status" value="2"/>
</dbReference>
<keyword evidence="2" id="KW-1133">Transmembrane helix</keyword>